<dbReference type="GO" id="GO:0016989">
    <property type="term" value="F:sigma factor antagonist activity"/>
    <property type="evidence" value="ECO:0007669"/>
    <property type="project" value="TreeGrafter"/>
</dbReference>
<dbReference type="Proteomes" id="UP000193427">
    <property type="component" value="Chromosome"/>
</dbReference>
<proteinExistence type="predicted"/>
<protein>
    <submittedName>
        <fullName evidence="3">Fe2+-dicitrate sensor protein</fullName>
    </submittedName>
</protein>
<dbReference type="RefSeq" id="WP_085751406.1">
    <property type="nucleotide sequence ID" value="NZ_BSPR01000004.1"/>
</dbReference>
<organism evidence="3 4">
    <name type="scientific">Piscinibacter gummiphilus</name>
    <dbReference type="NCBI Taxonomy" id="946333"/>
    <lineage>
        <taxon>Bacteria</taxon>
        <taxon>Pseudomonadati</taxon>
        <taxon>Pseudomonadota</taxon>
        <taxon>Betaproteobacteria</taxon>
        <taxon>Burkholderiales</taxon>
        <taxon>Sphaerotilaceae</taxon>
        <taxon>Piscinibacter</taxon>
    </lineage>
</organism>
<dbReference type="Gene3D" id="2.60.120.1440">
    <property type="match status" value="1"/>
</dbReference>
<dbReference type="PANTHER" id="PTHR30273:SF2">
    <property type="entry name" value="PROTEIN FECR"/>
    <property type="match status" value="1"/>
</dbReference>
<evidence type="ECO:0000259" key="1">
    <source>
        <dbReference type="Pfam" id="PF04773"/>
    </source>
</evidence>
<accession>A0A1W6LA60</accession>
<keyword evidence="4" id="KW-1185">Reference proteome</keyword>
<dbReference type="Pfam" id="PF04773">
    <property type="entry name" value="FecR"/>
    <property type="match status" value="1"/>
</dbReference>
<reference evidence="3 4" key="1">
    <citation type="submission" date="2016-04" db="EMBL/GenBank/DDBJ databases">
        <title>Complete genome sequence of natural rubber-degrading, novel Gram-negative bacterium, Rhizobacter gummiphilus strain NS21.</title>
        <authorList>
            <person name="Tabata M."/>
            <person name="Kasai D."/>
            <person name="Fukuda M."/>
        </authorList>
    </citation>
    <scope>NUCLEOTIDE SEQUENCE [LARGE SCALE GENOMIC DNA]</scope>
    <source>
        <strain evidence="3 4">NS21</strain>
    </source>
</reference>
<dbReference type="KEGG" id="rgu:A4W93_15135"/>
<sequence>MSAVNESVALQAAQWFFLLNSGEATAADRQRCAHWRAADPMHDLAWQRAERVSLKFGQLPSALAAPVLGRSERAERRGAMKALALFVAAVPAAWLASRTAPAREWLAAHRTATGEHRELRLPDGTRLQLNTATALDVAYDDRVRLLRLHAGEILVDTAPDTVPPGHPAYRPLVVETPQGRLRALGTRFVVRQLETQRCRVAVLEGAVEVRPDHSTDRPVVVRAGEQADFSSMAVDPITAAAPQVDGWSRGILRTRDMRLQDFVAELARYRPGVLRCDPAVGELRISGVFQLRDTGAVLDSLPQTLPVDVRYRTRYWVTVTAPGA</sequence>
<dbReference type="InterPro" id="IPR006860">
    <property type="entry name" value="FecR"/>
</dbReference>
<dbReference type="STRING" id="946333.A4W93_15135"/>
<dbReference type="Pfam" id="PF16220">
    <property type="entry name" value="DUF4880"/>
    <property type="match status" value="1"/>
</dbReference>
<dbReference type="PANTHER" id="PTHR30273">
    <property type="entry name" value="PERIPLASMIC SIGNAL SENSOR AND SIGMA FACTOR ACTIVATOR FECR-RELATED"/>
    <property type="match status" value="1"/>
</dbReference>
<name>A0A1W6LA60_9BURK</name>
<dbReference type="InterPro" id="IPR012373">
    <property type="entry name" value="Ferrdict_sens_TM"/>
</dbReference>
<dbReference type="EMBL" id="CP015118">
    <property type="protein sequence ID" value="ARN21120.1"/>
    <property type="molecule type" value="Genomic_DNA"/>
</dbReference>
<dbReference type="AlphaFoldDB" id="A0A1W6LA60"/>
<evidence type="ECO:0000313" key="4">
    <source>
        <dbReference type="Proteomes" id="UP000193427"/>
    </source>
</evidence>
<feature type="domain" description="FecR N-terminal" evidence="2">
    <location>
        <begin position="11"/>
        <end position="52"/>
    </location>
</feature>
<dbReference type="PIRSF" id="PIRSF018266">
    <property type="entry name" value="FecR"/>
    <property type="match status" value="1"/>
</dbReference>
<feature type="domain" description="FecR protein" evidence="1">
    <location>
        <begin position="109"/>
        <end position="208"/>
    </location>
</feature>
<dbReference type="InterPro" id="IPR032623">
    <property type="entry name" value="FecR_N"/>
</dbReference>
<gene>
    <name evidence="3" type="ORF">A4W93_15135</name>
</gene>
<dbReference type="OrthoDB" id="1100567at2"/>
<evidence type="ECO:0000313" key="3">
    <source>
        <dbReference type="EMBL" id="ARN21120.1"/>
    </source>
</evidence>
<evidence type="ECO:0000259" key="2">
    <source>
        <dbReference type="Pfam" id="PF16220"/>
    </source>
</evidence>